<name>A0ABX7JK63_9RHOB</name>
<keyword evidence="3" id="KW-1185">Reference proteome</keyword>
<dbReference type="CDD" id="cd00130">
    <property type="entry name" value="PAS"/>
    <property type="match status" value="1"/>
</dbReference>
<dbReference type="SUPFAM" id="SSF55785">
    <property type="entry name" value="PYP-like sensor domain (PAS domain)"/>
    <property type="match status" value="1"/>
</dbReference>
<dbReference type="RefSeq" id="WP_205294751.1">
    <property type="nucleotide sequence ID" value="NZ_CP070368.1"/>
</dbReference>
<sequence length="178" mass="19799">MTEIQRLHHDLEWAMRAMDTHRAVLILDLAGHIVAVNHRYLAMCGYQRAELIGRPVAVLLDPSERGPNRLWRMLAAEDGREARLHDVAQIAKSGRRFCADARICQILDDKGRVCLNVLFLREAAEGAGLPPLEMPQAAGMAQVIRLPARAAGSQLSRRGGWDRTGADVAIGPVMWREH</sequence>
<evidence type="ECO:0000259" key="1">
    <source>
        <dbReference type="PROSITE" id="PS50112"/>
    </source>
</evidence>
<dbReference type="InterPro" id="IPR000014">
    <property type="entry name" value="PAS"/>
</dbReference>
<dbReference type="PROSITE" id="PS50112">
    <property type="entry name" value="PAS"/>
    <property type="match status" value="1"/>
</dbReference>
<dbReference type="EMBL" id="CP070368">
    <property type="protein sequence ID" value="QRZ13768.1"/>
    <property type="molecule type" value="Genomic_DNA"/>
</dbReference>
<dbReference type="Pfam" id="PF13426">
    <property type="entry name" value="PAS_9"/>
    <property type="match status" value="1"/>
</dbReference>
<dbReference type="Proteomes" id="UP000663629">
    <property type="component" value="Chromosome 1"/>
</dbReference>
<reference evidence="2 3" key="1">
    <citation type="submission" date="2021-02" db="EMBL/GenBank/DDBJ databases">
        <title>Paracoccus methylovroum sp.nov., a new methanol and methylamine utilizing methylotrophic denitrifer.</title>
        <authorList>
            <person name="Timsy T."/>
            <person name="Behrendt U."/>
            <person name="Ulrich A."/>
            <person name="Spanner T."/>
            <person name="Foesel B.U."/>
            <person name="Horn M.A."/>
            <person name="Kolb S."/>
        </authorList>
    </citation>
    <scope>NUCLEOTIDE SEQUENCE [LARGE SCALE GENOMIC DNA]</scope>
    <source>
        <strain evidence="2 3">H4-D09</strain>
    </source>
</reference>
<gene>
    <name evidence="2" type="ORF">JWJ88_03640</name>
</gene>
<proteinExistence type="predicted"/>
<dbReference type="InterPro" id="IPR035965">
    <property type="entry name" value="PAS-like_dom_sf"/>
</dbReference>
<dbReference type="SMART" id="SM00091">
    <property type="entry name" value="PAS"/>
    <property type="match status" value="1"/>
</dbReference>
<evidence type="ECO:0000313" key="2">
    <source>
        <dbReference type="EMBL" id="QRZ13768.1"/>
    </source>
</evidence>
<feature type="domain" description="PAS" evidence="1">
    <location>
        <begin position="24"/>
        <end position="65"/>
    </location>
</feature>
<dbReference type="Gene3D" id="3.30.450.20">
    <property type="entry name" value="PAS domain"/>
    <property type="match status" value="1"/>
</dbReference>
<organism evidence="2 3">
    <name type="scientific">Paracoccus methylovorus</name>
    <dbReference type="NCBI Taxonomy" id="2812658"/>
    <lineage>
        <taxon>Bacteria</taxon>
        <taxon>Pseudomonadati</taxon>
        <taxon>Pseudomonadota</taxon>
        <taxon>Alphaproteobacteria</taxon>
        <taxon>Rhodobacterales</taxon>
        <taxon>Paracoccaceae</taxon>
        <taxon>Paracoccus</taxon>
    </lineage>
</organism>
<dbReference type="NCBIfam" id="TIGR00229">
    <property type="entry name" value="sensory_box"/>
    <property type="match status" value="1"/>
</dbReference>
<protein>
    <submittedName>
        <fullName evidence="2">PAS domain-containing protein</fullName>
    </submittedName>
</protein>
<accession>A0ABX7JK63</accession>
<evidence type="ECO:0000313" key="3">
    <source>
        <dbReference type="Proteomes" id="UP000663629"/>
    </source>
</evidence>